<reference evidence="3 4" key="1">
    <citation type="journal article" date="2022" name="ISME Commun">
        <title>Vulcanimicrobium alpinus gen. nov. sp. nov., the first cultivated representative of the candidate phylum 'Eremiobacterota', is a metabolically versatile aerobic anoxygenic phototroph.</title>
        <authorList>
            <person name="Yabe S."/>
            <person name="Muto K."/>
            <person name="Abe K."/>
            <person name="Yokota A."/>
            <person name="Staudigel H."/>
            <person name="Tebo B.M."/>
        </authorList>
    </citation>
    <scope>NUCLEOTIDE SEQUENCE [LARGE SCALE GENOMIC DNA]</scope>
    <source>
        <strain evidence="3 4">WC8-2</strain>
    </source>
</reference>
<feature type="transmembrane region" description="Helical" evidence="1">
    <location>
        <begin position="75"/>
        <end position="99"/>
    </location>
</feature>
<organism evidence="3 4">
    <name type="scientific">Vulcanimicrobium alpinum</name>
    <dbReference type="NCBI Taxonomy" id="3016050"/>
    <lineage>
        <taxon>Bacteria</taxon>
        <taxon>Bacillati</taxon>
        <taxon>Vulcanimicrobiota</taxon>
        <taxon>Vulcanimicrobiia</taxon>
        <taxon>Vulcanimicrobiales</taxon>
        <taxon>Vulcanimicrobiaceae</taxon>
        <taxon>Vulcanimicrobium</taxon>
    </lineage>
</organism>
<feature type="domain" description="VTT" evidence="2">
    <location>
        <begin position="57"/>
        <end position="171"/>
    </location>
</feature>
<dbReference type="AlphaFoldDB" id="A0AAN2C930"/>
<evidence type="ECO:0000313" key="3">
    <source>
        <dbReference type="EMBL" id="BDE05172.1"/>
    </source>
</evidence>
<keyword evidence="1" id="KW-0472">Membrane</keyword>
<protein>
    <recommendedName>
        <fullName evidence="2">VTT domain-containing protein</fullName>
    </recommendedName>
</protein>
<evidence type="ECO:0000313" key="4">
    <source>
        <dbReference type="Proteomes" id="UP001317532"/>
    </source>
</evidence>
<feature type="transmembrane region" description="Helical" evidence="1">
    <location>
        <begin position="120"/>
        <end position="142"/>
    </location>
</feature>
<keyword evidence="1" id="KW-0812">Transmembrane</keyword>
<dbReference type="InterPro" id="IPR032816">
    <property type="entry name" value="VTT_dom"/>
</dbReference>
<keyword evidence="4" id="KW-1185">Reference proteome</keyword>
<sequence>MRRLEAVAILVGSFVLAALVVSNRPGVEHVLAQLGWLAMPLAIVVFAIVASAPFSVTDALAIMNGALFGPLWGSVVNAIGLVLAAIIGYVVALRTSAAFDVKKSVERLPSWARHFKIGSPMFLICVRIIPGLGGTIATQTAAALRVPIIRQIYTMCAIAIPICTILAVFGDRASDYFDAHVVEPVQANMEKHHIHFPRRRPHPHAQPSVPGVPPR</sequence>
<name>A0AAN2C930_UNVUL</name>
<keyword evidence="1" id="KW-1133">Transmembrane helix</keyword>
<gene>
    <name evidence="3" type="ORF">WPS_04480</name>
</gene>
<dbReference type="Proteomes" id="UP001317532">
    <property type="component" value="Chromosome"/>
</dbReference>
<accession>A0AAN2C930</accession>
<feature type="transmembrane region" description="Helical" evidence="1">
    <location>
        <begin position="34"/>
        <end position="55"/>
    </location>
</feature>
<evidence type="ECO:0000256" key="1">
    <source>
        <dbReference type="SAM" id="Phobius"/>
    </source>
</evidence>
<dbReference type="EMBL" id="AP025523">
    <property type="protein sequence ID" value="BDE05172.1"/>
    <property type="molecule type" value="Genomic_DNA"/>
</dbReference>
<feature type="transmembrane region" description="Helical" evidence="1">
    <location>
        <begin position="6"/>
        <end position="22"/>
    </location>
</feature>
<dbReference type="Pfam" id="PF09335">
    <property type="entry name" value="VTT_dom"/>
    <property type="match status" value="1"/>
</dbReference>
<feature type="transmembrane region" description="Helical" evidence="1">
    <location>
        <begin position="148"/>
        <end position="169"/>
    </location>
</feature>
<proteinExistence type="predicted"/>
<evidence type="ECO:0000259" key="2">
    <source>
        <dbReference type="Pfam" id="PF09335"/>
    </source>
</evidence>
<dbReference type="KEGG" id="vab:WPS_04480"/>